<gene>
    <name evidence="1" type="ORF">EJP82_20280</name>
</gene>
<dbReference type="GO" id="GO:0043937">
    <property type="term" value="P:regulation of sporulation"/>
    <property type="evidence" value="ECO:0007669"/>
    <property type="project" value="InterPro"/>
</dbReference>
<dbReference type="SUPFAM" id="SSF140500">
    <property type="entry name" value="BAS1536-like"/>
    <property type="match status" value="1"/>
</dbReference>
<dbReference type="GO" id="GO:0046983">
    <property type="term" value="F:protein dimerization activity"/>
    <property type="evidence" value="ECO:0007669"/>
    <property type="project" value="InterPro"/>
</dbReference>
<dbReference type="Pfam" id="PF09388">
    <property type="entry name" value="SpoOE-like"/>
    <property type="match status" value="1"/>
</dbReference>
<protein>
    <submittedName>
        <fullName evidence="1">Aspartyl-phosphate phosphatase Spo0E family protein</fullName>
    </submittedName>
</protein>
<proteinExistence type="predicted"/>
<evidence type="ECO:0000313" key="1">
    <source>
        <dbReference type="EMBL" id="RUT43297.1"/>
    </source>
</evidence>
<accession>A0A433Y4S5</accession>
<dbReference type="Proteomes" id="UP000279446">
    <property type="component" value="Unassembled WGS sequence"/>
</dbReference>
<sequence length="56" mass="6818">MREAEVIQKRIECERIELYRMEKKHGGFVHPKVIKQSMRLDELINMYNRAMYSCSK</sequence>
<dbReference type="RefSeq" id="WP_127193879.1">
    <property type="nucleotide sequence ID" value="NZ_RZNY01000020.1"/>
</dbReference>
<name>A0A433Y4S5_9BACL</name>
<reference evidence="1 2" key="1">
    <citation type="submission" date="2018-12" db="EMBL/GenBank/DDBJ databases">
        <authorList>
            <person name="Sun L."/>
            <person name="Chen Z."/>
        </authorList>
    </citation>
    <scope>NUCLEOTIDE SEQUENCE [LARGE SCALE GENOMIC DNA]</scope>
    <source>
        <strain evidence="1 2">DSM 15890</strain>
    </source>
</reference>
<dbReference type="InterPro" id="IPR037208">
    <property type="entry name" value="Spo0E-like_sf"/>
</dbReference>
<keyword evidence="2" id="KW-1185">Reference proteome</keyword>
<dbReference type="EMBL" id="RZNY01000020">
    <property type="protein sequence ID" value="RUT43297.1"/>
    <property type="molecule type" value="Genomic_DNA"/>
</dbReference>
<comment type="caution">
    <text evidence="1">The sequence shown here is derived from an EMBL/GenBank/DDBJ whole genome shotgun (WGS) entry which is preliminary data.</text>
</comment>
<dbReference type="InterPro" id="IPR036638">
    <property type="entry name" value="HLH_DNA-bd_sf"/>
</dbReference>
<evidence type="ECO:0000313" key="2">
    <source>
        <dbReference type="Proteomes" id="UP000279446"/>
    </source>
</evidence>
<dbReference type="AlphaFoldDB" id="A0A433Y4S5"/>
<dbReference type="Gene3D" id="4.10.280.10">
    <property type="entry name" value="Helix-loop-helix DNA-binding domain"/>
    <property type="match status" value="1"/>
</dbReference>
<dbReference type="OrthoDB" id="2627535at2"/>
<organism evidence="1 2">
    <name type="scientific">Paenibacillus anaericanus</name>
    <dbReference type="NCBI Taxonomy" id="170367"/>
    <lineage>
        <taxon>Bacteria</taxon>
        <taxon>Bacillati</taxon>
        <taxon>Bacillota</taxon>
        <taxon>Bacilli</taxon>
        <taxon>Bacillales</taxon>
        <taxon>Paenibacillaceae</taxon>
        <taxon>Paenibacillus</taxon>
    </lineage>
</organism>
<dbReference type="InterPro" id="IPR018540">
    <property type="entry name" value="Spo0E-like"/>
</dbReference>